<dbReference type="InterPro" id="IPR029032">
    <property type="entry name" value="AhpD-like"/>
</dbReference>
<dbReference type="EMBL" id="JBHTMP010000044">
    <property type="protein sequence ID" value="MFD1324249.1"/>
    <property type="molecule type" value="Genomic_DNA"/>
</dbReference>
<evidence type="ECO:0000313" key="2">
    <source>
        <dbReference type="EMBL" id="MFD1324249.1"/>
    </source>
</evidence>
<evidence type="ECO:0000313" key="3">
    <source>
        <dbReference type="Proteomes" id="UP001597260"/>
    </source>
</evidence>
<evidence type="ECO:0000259" key="1">
    <source>
        <dbReference type="Pfam" id="PF02627"/>
    </source>
</evidence>
<sequence length="178" mass="18767">MRRFTPLDPADAPGKSRELLGDIVDRHGTAGAMVRMMAHSPALLQGYLDLSRAMKRVKLPRSLSEKLSLALQERIGCGTCLIAHTEGGRAAGLTESDIALARQGTATDPREAALVAFGVRVLTEPASMTDDDVAELRTHGWSDRVIAEVVGLVSLNLLTGAFNLVSGNQPAATAPAGQ</sequence>
<accession>A0ABW3YIG9</accession>
<feature type="domain" description="Carboxymuconolactone decarboxylase-like" evidence="1">
    <location>
        <begin position="41"/>
        <end position="110"/>
    </location>
</feature>
<dbReference type="SUPFAM" id="SSF69118">
    <property type="entry name" value="AhpD-like"/>
    <property type="match status" value="1"/>
</dbReference>
<dbReference type="InterPro" id="IPR003779">
    <property type="entry name" value="CMD-like"/>
</dbReference>
<dbReference type="Pfam" id="PF02627">
    <property type="entry name" value="CMD"/>
    <property type="match status" value="1"/>
</dbReference>
<name>A0ABW3YIG9_9ACTN</name>
<comment type="caution">
    <text evidence="2">The sequence shown here is derived from an EMBL/GenBank/DDBJ whole genome shotgun (WGS) entry which is preliminary data.</text>
</comment>
<protein>
    <submittedName>
        <fullName evidence="2">Carboxymuconolactone decarboxylase family protein</fullName>
    </submittedName>
</protein>
<dbReference type="PANTHER" id="PTHR35446:SF3">
    <property type="entry name" value="CMD DOMAIN-CONTAINING PROTEIN"/>
    <property type="match status" value="1"/>
</dbReference>
<dbReference type="Gene3D" id="1.20.1290.10">
    <property type="entry name" value="AhpD-like"/>
    <property type="match status" value="1"/>
</dbReference>
<dbReference type="PANTHER" id="PTHR35446">
    <property type="entry name" value="SI:CH211-175M2.5"/>
    <property type="match status" value="1"/>
</dbReference>
<organism evidence="2 3">
    <name type="scientific">Micromonospora sonneratiae</name>
    <dbReference type="NCBI Taxonomy" id="1184706"/>
    <lineage>
        <taxon>Bacteria</taxon>
        <taxon>Bacillati</taxon>
        <taxon>Actinomycetota</taxon>
        <taxon>Actinomycetes</taxon>
        <taxon>Micromonosporales</taxon>
        <taxon>Micromonosporaceae</taxon>
        <taxon>Micromonospora</taxon>
    </lineage>
</organism>
<gene>
    <name evidence="2" type="ORF">ACFQ4H_24495</name>
</gene>
<dbReference type="RefSeq" id="WP_377574562.1">
    <property type="nucleotide sequence ID" value="NZ_JBHTMP010000044.1"/>
</dbReference>
<proteinExistence type="predicted"/>
<dbReference type="Proteomes" id="UP001597260">
    <property type="component" value="Unassembled WGS sequence"/>
</dbReference>
<keyword evidence="3" id="KW-1185">Reference proteome</keyword>
<reference evidence="3" key="1">
    <citation type="journal article" date="2019" name="Int. J. Syst. Evol. Microbiol.">
        <title>The Global Catalogue of Microorganisms (GCM) 10K type strain sequencing project: providing services to taxonomists for standard genome sequencing and annotation.</title>
        <authorList>
            <consortium name="The Broad Institute Genomics Platform"/>
            <consortium name="The Broad Institute Genome Sequencing Center for Infectious Disease"/>
            <person name="Wu L."/>
            <person name="Ma J."/>
        </authorList>
    </citation>
    <scope>NUCLEOTIDE SEQUENCE [LARGE SCALE GENOMIC DNA]</scope>
    <source>
        <strain evidence="3">JCM 31037</strain>
    </source>
</reference>